<dbReference type="EMBL" id="MVBO01000004">
    <property type="protein sequence ID" value="OZJ06372.1"/>
    <property type="molecule type" value="Genomic_DNA"/>
</dbReference>
<sequence>MSRHRNVRNLDVEDVLARDQYDEEDEAPELTAEEETLLDEGTEHIRAMLPADSGVSNQEIRETLYYYYYDQEESLNYLLGKAK</sequence>
<evidence type="ECO:0000313" key="8">
    <source>
        <dbReference type="Proteomes" id="UP000242875"/>
    </source>
</evidence>
<feature type="domain" description="HBS1-like protein N-terminal" evidence="6">
    <location>
        <begin position="14"/>
        <end position="83"/>
    </location>
</feature>
<reference evidence="7 8" key="1">
    <citation type="journal article" date="2017" name="Mycologia">
        <title>Bifiguratus adelaidae, gen. et sp. nov., a new member of Mucoromycotina in endophytic and soil-dwelling habitats.</title>
        <authorList>
            <person name="Torres-Cruz T.J."/>
            <person name="Billingsley Tobias T.L."/>
            <person name="Almatruk M."/>
            <person name="Hesse C."/>
            <person name="Kuske C.R."/>
            <person name="Desiro A."/>
            <person name="Benucci G.M."/>
            <person name="Bonito G."/>
            <person name="Stajich J.E."/>
            <person name="Dunlap C."/>
            <person name="Arnold A.E."/>
            <person name="Porras-Alfaro A."/>
        </authorList>
    </citation>
    <scope>NUCLEOTIDE SEQUENCE [LARGE SCALE GENOMIC DNA]</scope>
    <source>
        <strain evidence="7 8">AZ0501</strain>
    </source>
</reference>
<keyword evidence="4" id="KW-0648">Protein biosynthesis</keyword>
<keyword evidence="3" id="KW-0378">Hydrolase</keyword>
<keyword evidence="8" id="KW-1185">Reference proteome</keyword>
<dbReference type="AlphaFoldDB" id="A0A261Y6Y0"/>
<dbReference type="Proteomes" id="UP000242875">
    <property type="component" value="Unassembled WGS sequence"/>
</dbReference>
<dbReference type="GO" id="GO:0016787">
    <property type="term" value="F:hydrolase activity"/>
    <property type="evidence" value="ECO:0007669"/>
    <property type="project" value="UniProtKB-KW"/>
</dbReference>
<evidence type="ECO:0000256" key="4">
    <source>
        <dbReference type="ARBA" id="ARBA00022917"/>
    </source>
</evidence>
<evidence type="ECO:0000259" key="6">
    <source>
        <dbReference type="Pfam" id="PF08938"/>
    </source>
</evidence>
<evidence type="ECO:0000256" key="2">
    <source>
        <dbReference type="ARBA" id="ARBA00022490"/>
    </source>
</evidence>
<accession>A0A261Y6Y0</accession>
<feature type="region of interest" description="Disordered" evidence="5">
    <location>
        <begin position="1"/>
        <end position="34"/>
    </location>
</feature>
<keyword evidence="2" id="KW-0963">Cytoplasm</keyword>
<gene>
    <name evidence="7" type="ORF">BZG36_00738</name>
</gene>
<comment type="caution">
    <text evidence="7">The sequence shown here is derived from an EMBL/GenBank/DDBJ whole genome shotgun (WGS) entry which is preliminary data.</text>
</comment>
<dbReference type="InterPro" id="IPR015033">
    <property type="entry name" value="HBS1-like_N"/>
</dbReference>
<proteinExistence type="predicted"/>
<evidence type="ECO:0000256" key="1">
    <source>
        <dbReference type="ARBA" id="ARBA00004496"/>
    </source>
</evidence>
<dbReference type="OrthoDB" id="342024at2759"/>
<feature type="compositionally biased region" description="Basic and acidic residues" evidence="5">
    <location>
        <begin position="8"/>
        <end position="20"/>
    </location>
</feature>
<feature type="compositionally biased region" description="Acidic residues" evidence="5">
    <location>
        <begin position="21"/>
        <end position="34"/>
    </location>
</feature>
<dbReference type="Pfam" id="PF08938">
    <property type="entry name" value="HBS1_N"/>
    <property type="match status" value="1"/>
</dbReference>
<protein>
    <recommendedName>
        <fullName evidence="6">HBS1-like protein N-terminal domain-containing protein</fullName>
    </recommendedName>
</protein>
<comment type="subcellular location">
    <subcellularLocation>
        <location evidence="1">Cytoplasm</location>
    </subcellularLocation>
</comment>
<dbReference type="GO" id="GO:0006412">
    <property type="term" value="P:translation"/>
    <property type="evidence" value="ECO:0007669"/>
    <property type="project" value="UniProtKB-KW"/>
</dbReference>
<name>A0A261Y6Y0_9FUNG</name>
<evidence type="ECO:0000256" key="3">
    <source>
        <dbReference type="ARBA" id="ARBA00022801"/>
    </source>
</evidence>
<evidence type="ECO:0000313" key="7">
    <source>
        <dbReference type="EMBL" id="OZJ06372.1"/>
    </source>
</evidence>
<evidence type="ECO:0000256" key="5">
    <source>
        <dbReference type="SAM" id="MobiDB-lite"/>
    </source>
</evidence>
<dbReference type="GO" id="GO:0005737">
    <property type="term" value="C:cytoplasm"/>
    <property type="evidence" value="ECO:0007669"/>
    <property type="project" value="UniProtKB-SubCell"/>
</dbReference>
<organism evidence="7 8">
    <name type="scientific">Bifiguratus adelaidae</name>
    <dbReference type="NCBI Taxonomy" id="1938954"/>
    <lineage>
        <taxon>Eukaryota</taxon>
        <taxon>Fungi</taxon>
        <taxon>Fungi incertae sedis</taxon>
        <taxon>Mucoromycota</taxon>
        <taxon>Mucoromycotina</taxon>
        <taxon>Endogonomycetes</taxon>
        <taxon>Endogonales</taxon>
        <taxon>Endogonales incertae sedis</taxon>
        <taxon>Bifiguratus</taxon>
    </lineage>
</organism>